<organism evidence="2 3">
    <name type="scientific">Microdochium bolleyi</name>
    <dbReference type="NCBI Taxonomy" id="196109"/>
    <lineage>
        <taxon>Eukaryota</taxon>
        <taxon>Fungi</taxon>
        <taxon>Dikarya</taxon>
        <taxon>Ascomycota</taxon>
        <taxon>Pezizomycotina</taxon>
        <taxon>Sordariomycetes</taxon>
        <taxon>Xylariomycetidae</taxon>
        <taxon>Xylariales</taxon>
        <taxon>Microdochiaceae</taxon>
        <taxon>Microdochium</taxon>
    </lineage>
</organism>
<reference evidence="3" key="1">
    <citation type="submission" date="2016-02" db="EMBL/GenBank/DDBJ databases">
        <title>Draft genome sequence of Microdochium bolleyi, a fungal endophyte of beachgrass.</title>
        <authorList>
            <consortium name="DOE Joint Genome Institute"/>
            <person name="David A.S."/>
            <person name="May G."/>
            <person name="Haridas S."/>
            <person name="Lim J."/>
            <person name="Wang M."/>
            <person name="Labutti K."/>
            <person name="Lipzen A."/>
            <person name="Barry K."/>
            <person name="Grigoriev I.V."/>
        </authorList>
    </citation>
    <scope>NUCLEOTIDE SEQUENCE [LARGE SCALE GENOMIC DNA]</scope>
    <source>
        <strain evidence="3">J235TASD1</strain>
    </source>
</reference>
<evidence type="ECO:0000256" key="1">
    <source>
        <dbReference type="SAM" id="MobiDB-lite"/>
    </source>
</evidence>
<sequence length="485" mass="53457">MLRGTRPVARRALGALQRPSAGTSQLSFARAITNHSVRPGALRAIVGGQLTHKASYADKPPPLQVGRDAEDEKRLGEQKLKADPSAVSTESSVRQFYEPAEPPADGPKPEITDGLRHDLGIVKDTFSVAHVPKESYVLGLAGTLPYLATSLSTVFLSWNINAEPGTGFLHSLMLSQESAHWWLAVIEPIQLGYGAVIISFLGAIHWGLEYAEKKPSHDRTRFRYGLGVVAPMAAWPTMFLPVEFALTSQLAAFTGLYFADTTATKRGWAPSWYSSYRFVLTAIVGAAITISLIGRAKVGDAKPRLSGLSSKFHETHGEEQYSEKWAKLEDVEREKLRKKKEEEEKKRKEAEKKAKEEEKKNKKKEAKGKGDEKKQQQGKEGEKGEEQDSDDSGEEKDGEDSAEEKDDDSEKKDDKAEKKDSKAEKKDDKADKKDGKAEENDAKKEAGDDQQEGGDDAAEDEDKGEEENKGNDQKKVEKGAKGESK</sequence>
<evidence type="ECO:0000313" key="2">
    <source>
        <dbReference type="EMBL" id="KXJ86770.1"/>
    </source>
</evidence>
<evidence type="ECO:0000313" key="3">
    <source>
        <dbReference type="Proteomes" id="UP000070501"/>
    </source>
</evidence>
<feature type="region of interest" description="Disordered" evidence="1">
    <location>
        <begin position="335"/>
        <end position="485"/>
    </location>
</feature>
<dbReference type="STRING" id="196109.A0A136IPA5"/>
<dbReference type="InParanoid" id="A0A136IPA5"/>
<feature type="compositionally biased region" description="Basic and acidic residues" evidence="1">
    <location>
        <begin position="335"/>
        <end position="360"/>
    </location>
</feature>
<protein>
    <recommendedName>
        <fullName evidence="4">Mitochondrial inner membrane protein 1</fullName>
    </recommendedName>
</protein>
<proteinExistence type="predicted"/>
<dbReference type="OrthoDB" id="194289at2759"/>
<feature type="compositionally biased region" description="Basic and acidic residues" evidence="1">
    <location>
        <begin position="408"/>
        <end position="447"/>
    </location>
</feature>
<dbReference type="PANTHER" id="PTHR15887">
    <property type="entry name" value="TRANSMEMBRANE PROTEIN 69"/>
    <property type="match status" value="1"/>
</dbReference>
<feature type="compositionally biased region" description="Basic and acidic residues" evidence="1">
    <location>
        <begin position="466"/>
        <end position="485"/>
    </location>
</feature>
<dbReference type="Pfam" id="PF11911">
    <property type="entry name" value="DUF3429"/>
    <property type="match status" value="1"/>
</dbReference>
<evidence type="ECO:0008006" key="4">
    <source>
        <dbReference type="Google" id="ProtNLM"/>
    </source>
</evidence>
<feature type="region of interest" description="Disordered" evidence="1">
    <location>
        <begin position="53"/>
        <end position="112"/>
    </location>
</feature>
<dbReference type="EMBL" id="KQ964266">
    <property type="protein sequence ID" value="KXJ86770.1"/>
    <property type="molecule type" value="Genomic_DNA"/>
</dbReference>
<feature type="compositionally biased region" description="Basic and acidic residues" evidence="1">
    <location>
        <begin position="67"/>
        <end position="82"/>
    </location>
</feature>
<feature type="compositionally biased region" description="Basic and acidic residues" evidence="1">
    <location>
        <begin position="367"/>
        <end position="386"/>
    </location>
</feature>
<keyword evidence="3" id="KW-1185">Reference proteome</keyword>
<feature type="compositionally biased region" description="Acidic residues" evidence="1">
    <location>
        <begin position="448"/>
        <end position="465"/>
    </location>
</feature>
<name>A0A136IPA5_9PEZI</name>
<feature type="non-terminal residue" evidence="2">
    <location>
        <position position="485"/>
    </location>
</feature>
<feature type="compositionally biased region" description="Acidic residues" evidence="1">
    <location>
        <begin position="387"/>
        <end position="407"/>
    </location>
</feature>
<dbReference type="InterPro" id="IPR021836">
    <property type="entry name" value="DUF3429"/>
</dbReference>
<gene>
    <name evidence="2" type="ORF">Micbo1qcDRAFT_140098</name>
</gene>
<dbReference type="Proteomes" id="UP000070501">
    <property type="component" value="Unassembled WGS sequence"/>
</dbReference>
<accession>A0A136IPA5</accession>
<dbReference type="AlphaFoldDB" id="A0A136IPA5"/>
<dbReference type="PANTHER" id="PTHR15887:SF1">
    <property type="entry name" value="TRANSMEMBRANE PROTEIN 69"/>
    <property type="match status" value="1"/>
</dbReference>